<dbReference type="InterPro" id="IPR015421">
    <property type="entry name" value="PyrdxlP-dep_Trfase_major"/>
</dbReference>
<keyword evidence="7" id="KW-1185">Reference proteome</keyword>
<accession>A0A6B3RK53</accession>
<evidence type="ECO:0000256" key="2">
    <source>
        <dbReference type="ARBA" id="ARBA00037999"/>
    </source>
</evidence>
<dbReference type="InterPro" id="IPR015424">
    <property type="entry name" value="PyrdxlP-dep_Trfase"/>
</dbReference>
<dbReference type="SUPFAM" id="SSF53383">
    <property type="entry name" value="PLP-dependent transferases"/>
    <property type="match status" value="1"/>
</dbReference>
<dbReference type="PANTHER" id="PTHR30244">
    <property type="entry name" value="TRANSAMINASE"/>
    <property type="match status" value="1"/>
</dbReference>
<name>A0A6B3RK53_9RHOB</name>
<evidence type="ECO:0000313" key="6">
    <source>
        <dbReference type="EMBL" id="NEX44815.1"/>
    </source>
</evidence>
<gene>
    <name evidence="6" type="ORF">G3572_01245</name>
</gene>
<keyword evidence="6" id="KW-0808">Transferase</keyword>
<keyword evidence="1 4" id="KW-0663">Pyridoxal phosphate</keyword>
<evidence type="ECO:0000256" key="5">
    <source>
        <dbReference type="RuleBase" id="RU004508"/>
    </source>
</evidence>
<sequence>MTTIPEPATLRFGQPVMPDEAELLRLMAEVLRSGRLTNGGPLHARLEAELELQIGGPLRLTSSGTMAVMLALRLGGLPAGGEVITSPLSFAASVQAIDWCGLRPVFADVEPEFGTLCPKAVERAISPQTVAILGVHFQGIACDVDALERIARAHGLWLVFDAAQAPDLTWQGKSLCLAGDASAMSLHATKLLTTAEGGAVVVRSQDHAERLARMRNFGLEGGRPTGPGINGKLSEVHAAFGLAVLPRLKAELRARAEVRRWYDEALSGLPVKVLAPRPDSSESHIYYTLQVPPVRRASMIAALEREGIMPRVPFDLLCGPGTTHDGAPIHSGSGAVVVADVAGSFLSLPLHGDMQPSDMARAATALGRALE</sequence>
<dbReference type="GO" id="GO:0030170">
    <property type="term" value="F:pyridoxal phosphate binding"/>
    <property type="evidence" value="ECO:0007669"/>
    <property type="project" value="TreeGrafter"/>
</dbReference>
<comment type="similarity">
    <text evidence="2 5">Belongs to the DegT/DnrJ/EryC1 family.</text>
</comment>
<dbReference type="RefSeq" id="WP_164608869.1">
    <property type="nucleotide sequence ID" value="NZ_JAAIKE010000001.1"/>
</dbReference>
<evidence type="ECO:0000256" key="4">
    <source>
        <dbReference type="PIRSR" id="PIRSR000390-2"/>
    </source>
</evidence>
<comment type="caution">
    <text evidence="6">The sequence shown here is derived from an EMBL/GenBank/DDBJ whole genome shotgun (WGS) entry which is preliminary data.</text>
</comment>
<evidence type="ECO:0000256" key="1">
    <source>
        <dbReference type="ARBA" id="ARBA00022898"/>
    </source>
</evidence>
<feature type="active site" description="Proton acceptor" evidence="3">
    <location>
        <position position="190"/>
    </location>
</feature>
<dbReference type="Pfam" id="PF01041">
    <property type="entry name" value="DegT_DnrJ_EryC1"/>
    <property type="match status" value="1"/>
</dbReference>
<protein>
    <submittedName>
        <fullName evidence="6">DegT/DnrJ/EryC1/StrS family aminotransferase</fullName>
    </submittedName>
</protein>
<dbReference type="AlphaFoldDB" id="A0A6B3RK53"/>
<evidence type="ECO:0000256" key="3">
    <source>
        <dbReference type="PIRSR" id="PIRSR000390-1"/>
    </source>
</evidence>
<dbReference type="Proteomes" id="UP000481421">
    <property type="component" value="Unassembled WGS sequence"/>
</dbReference>
<dbReference type="GO" id="GO:0008483">
    <property type="term" value="F:transaminase activity"/>
    <property type="evidence" value="ECO:0007669"/>
    <property type="project" value="UniProtKB-KW"/>
</dbReference>
<dbReference type="CDD" id="cd00616">
    <property type="entry name" value="AHBA_syn"/>
    <property type="match status" value="1"/>
</dbReference>
<dbReference type="InterPro" id="IPR000653">
    <property type="entry name" value="DegT/StrS_aminotransferase"/>
</dbReference>
<evidence type="ECO:0000313" key="7">
    <source>
        <dbReference type="Proteomes" id="UP000481421"/>
    </source>
</evidence>
<keyword evidence="6" id="KW-0032">Aminotransferase</keyword>
<dbReference type="PIRSF" id="PIRSF000390">
    <property type="entry name" value="PLP_StrS"/>
    <property type="match status" value="1"/>
</dbReference>
<proteinExistence type="inferred from homology"/>
<organism evidence="6 7">
    <name type="scientific">Pseudotabrizicola algicola</name>
    <dbReference type="NCBI Taxonomy" id="2709381"/>
    <lineage>
        <taxon>Bacteria</taxon>
        <taxon>Pseudomonadati</taxon>
        <taxon>Pseudomonadota</taxon>
        <taxon>Alphaproteobacteria</taxon>
        <taxon>Rhodobacterales</taxon>
        <taxon>Paracoccaceae</taxon>
        <taxon>Pseudotabrizicola</taxon>
    </lineage>
</organism>
<dbReference type="GO" id="GO:0000271">
    <property type="term" value="P:polysaccharide biosynthetic process"/>
    <property type="evidence" value="ECO:0007669"/>
    <property type="project" value="TreeGrafter"/>
</dbReference>
<reference evidence="6 7" key="1">
    <citation type="submission" date="2020-02" db="EMBL/GenBank/DDBJ databases">
        <title>Rhodobacter algicola sp. nov., isolated from microalga culture.</title>
        <authorList>
            <person name="Park C.-Y."/>
        </authorList>
    </citation>
    <scope>NUCLEOTIDE SEQUENCE [LARGE SCALE GENOMIC DNA]</scope>
    <source>
        <strain evidence="6 7">ETT8</strain>
    </source>
</reference>
<feature type="modified residue" description="N6-(pyridoxal phosphate)lysine" evidence="4">
    <location>
        <position position="190"/>
    </location>
</feature>
<dbReference type="EMBL" id="JAAIKE010000001">
    <property type="protein sequence ID" value="NEX44815.1"/>
    <property type="molecule type" value="Genomic_DNA"/>
</dbReference>
<dbReference type="PANTHER" id="PTHR30244:SF9">
    <property type="entry name" value="PROTEIN RV3402C"/>
    <property type="match status" value="1"/>
</dbReference>
<dbReference type="Gene3D" id="3.40.640.10">
    <property type="entry name" value="Type I PLP-dependent aspartate aminotransferase-like (Major domain)"/>
    <property type="match status" value="1"/>
</dbReference>